<keyword evidence="2" id="KW-1185">Reference proteome</keyword>
<protein>
    <submittedName>
        <fullName evidence="1">Uncharacterized protein</fullName>
    </submittedName>
</protein>
<dbReference type="Proteomes" id="UP000825367">
    <property type="component" value="Chromosome"/>
</dbReference>
<evidence type="ECO:0000313" key="2">
    <source>
        <dbReference type="Proteomes" id="UP000825367"/>
    </source>
</evidence>
<dbReference type="RefSeq" id="WP_220045595.1">
    <property type="nucleotide sequence ID" value="NZ_BAAAVX010000038.1"/>
</dbReference>
<reference evidence="1 2" key="1">
    <citation type="submission" date="2021-07" db="EMBL/GenBank/DDBJ databases">
        <title>Whole genome sequencing of non-tuberculosis mycobacteria type-strains.</title>
        <authorList>
            <person name="Igarashi Y."/>
            <person name="Osugi A."/>
            <person name="Mitarai S."/>
        </authorList>
    </citation>
    <scope>NUCLEOTIDE SEQUENCE [LARGE SCALE GENOMIC DNA]</scope>
    <source>
        <strain evidence="1 2">JCM 16370</strain>
    </source>
</reference>
<organism evidence="1 2">
    <name type="scientific">Mycolicibacterium pallens</name>
    <dbReference type="NCBI Taxonomy" id="370524"/>
    <lineage>
        <taxon>Bacteria</taxon>
        <taxon>Bacillati</taxon>
        <taxon>Actinomycetota</taxon>
        <taxon>Actinomycetes</taxon>
        <taxon>Mycobacteriales</taxon>
        <taxon>Mycobacteriaceae</taxon>
        <taxon>Mycolicibacterium</taxon>
    </lineage>
</organism>
<dbReference type="EMBL" id="CP080333">
    <property type="protein sequence ID" value="QYL14568.1"/>
    <property type="molecule type" value="Genomic_DNA"/>
</dbReference>
<gene>
    <name evidence="1" type="ORF">K0O64_15240</name>
</gene>
<sequence length="166" mass="18640">MAERRDIVGLPNWSVNSDGIVRHHWKIQPITNQLAGLPTVDLTADYLGPIPSPGCVEDCPRCLWMNDSHMGKNAAPIRFLGDPTGRPAAHKYSTLRLLDEVVLLAFDRPPGNWRTARPYYIDGSPWKAPGVPNCRADNLKWWEDVQAAKDIEFINFKRQQGLRGAA</sequence>
<name>A0ABX8VBW4_9MYCO</name>
<proteinExistence type="predicted"/>
<accession>A0ABX8VBW4</accession>
<evidence type="ECO:0000313" key="1">
    <source>
        <dbReference type="EMBL" id="QYL14568.1"/>
    </source>
</evidence>